<dbReference type="PROSITE" id="PS50164">
    <property type="entry name" value="GIY_YIG"/>
    <property type="match status" value="1"/>
</dbReference>
<dbReference type="InterPro" id="IPR000305">
    <property type="entry name" value="GIY-YIG_endonuc"/>
</dbReference>
<dbReference type="RefSeq" id="WP_072861931.1">
    <property type="nucleotide sequence ID" value="NZ_FQUX01000003.1"/>
</dbReference>
<keyword evidence="3" id="KW-0255">Endonuclease</keyword>
<keyword evidence="4" id="KW-1185">Reference proteome</keyword>
<proteinExistence type="inferred from homology"/>
<dbReference type="GO" id="GO:0004519">
    <property type="term" value="F:endonuclease activity"/>
    <property type="evidence" value="ECO:0007669"/>
    <property type="project" value="UniProtKB-KW"/>
</dbReference>
<keyword evidence="3" id="KW-0378">Hydrolase</keyword>
<dbReference type="PANTHER" id="PTHR34477">
    <property type="entry name" value="UPF0213 PROTEIN YHBQ"/>
    <property type="match status" value="1"/>
</dbReference>
<dbReference type="Pfam" id="PF01541">
    <property type="entry name" value="GIY-YIG"/>
    <property type="match status" value="1"/>
</dbReference>
<dbReference type="OrthoDB" id="1495241at2"/>
<sequence>MFVYILYSEKRSRYYVGQTTDMTKRLKRHNLGIVPSTKNGAPWKLVLQLEVLSRSEALILEQRIKKRGAKRFIDDHFGV</sequence>
<name>A0A1M5ANM8_9FLAO</name>
<evidence type="ECO:0000259" key="2">
    <source>
        <dbReference type="PROSITE" id="PS50164"/>
    </source>
</evidence>
<protein>
    <submittedName>
        <fullName evidence="3">Putative endonuclease</fullName>
    </submittedName>
</protein>
<dbReference type="Gene3D" id="3.40.1440.10">
    <property type="entry name" value="GIY-YIG endonuclease"/>
    <property type="match status" value="1"/>
</dbReference>
<evidence type="ECO:0000313" key="4">
    <source>
        <dbReference type="Proteomes" id="UP000184406"/>
    </source>
</evidence>
<reference evidence="4" key="1">
    <citation type="submission" date="2016-11" db="EMBL/GenBank/DDBJ databases">
        <authorList>
            <person name="Varghese N."/>
            <person name="Submissions S."/>
        </authorList>
    </citation>
    <scope>NUCLEOTIDE SEQUENCE [LARGE SCALE GENOMIC DNA]</scope>
    <source>
        <strain evidence="4">DSM 17539</strain>
    </source>
</reference>
<keyword evidence="3" id="KW-0540">Nuclease</keyword>
<dbReference type="InterPro" id="IPR050190">
    <property type="entry name" value="UPF0213_domain"/>
</dbReference>
<dbReference type="EMBL" id="FQUX01000003">
    <property type="protein sequence ID" value="SHF31859.1"/>
    <property type="molecule type" value="Genomic_DNA"/>
</dbReference>
<dbReference type="PANTHER" id="PTHR34477:SF1">
    <property type="entry name" value="UPF0213 PROTEIN YHBQ"/>
    <property type="match status" value="1"/>
</dbReference>
<accession>A0A1M5ANM8</accession>
<dbReference type="SUPFAM" id="SSF82771">
    <property type="entry name" value="GIY-YIG endonuclease"/>
    <property type="match status" value="1"/>
</dbReference>
<gene>
    <name evidence="3" type="ORF">SAMN03080594_103329</name>
</gene>
<dbReference type="Proteomes" id="UP000184406">
    <property type="component" value="Unassembled WGS sequence"/>
</dbReference>
<feature type="domain" description="GIY-YIG" evidence="2">
    <location>
        <begin position="1"/>
        <end position="74"/>
    </location>
</feature>
<evidence type="ECO:0000256" key="1">
    <source>
        <dbReference type="ARBA" id="ARBA00007435"/>
    </source>
</evidence>
<organism evidence="3 4">
    <name type="scientific">Arenibacter palladensis</name>
    <dbReference type="NCBI Taxonomy" id="237373"/>
    <lineage>
        <taxon>Bacteria</taxon>
        <taxon>Pseudomonadati</taxon>
        <taxon>Bacteroidota</taxon>
        <taxon>Flavobacteriia</taxon>
        <taxon>Flavobacteriales</taxon>
        <taxon>Flavobacteriaceae</taxon>
        <taxon>Arenibacter</taxon>
    </lineage>
</organism>
<evidence type="ECO:0000313" key="3">
    <source>
        <dbReference type="EMBL" id="SHF31859.1"/>
    </source>
</evidence>
<dbReference type="CDD" id="cd10449">
    <property type="entry name" value="GIY-YIG_SLX1_like"/>
    <property type="match status" value="1"/>
</dbReference>
<comment type="similarity">
    <text evidence="1">Belongs to the UPF0213 family.</text>
</comment>
<dbReference type="AlphaFoldDB" id="A0A1M5ANM8"/>
<dbReference type="InterPro" id="IPR035901">
    <property type="entry name" value="GIY-YIG_endonuc_sf"/>
</dbReference>